<dbReference type="EMBL" id="BRXW01000393">
    <property type="protein sequence ID" value="GMH50167.1"/>
    <property type="molecule type" value="Genomic_DNA"/>
</dbReference>
<keyword evidence="3" id="KW-1185">Reference proteome</keyword>
<proteinExistence type="predicted"/>
<dbReference type="Proteomes" id="UP001165122">
    <property type="component" value="Unassembled WGS sequence"/>
</dbReference>
<evidence type="ECO:0000256" key="1">
    <source>
        <dbReference type="SAM" id="MobiDB-lite"/>
    </source>
</evidence>
<accession>A0A9W6ZF48</accession>
<name>A0A9W6ZF48_9STRA</name>
<evidence type="ECO:0000313" key="3">
    <source>
        <dbReference type="Proteomes" id="UP001165122"/>
    </source>
</evidence>
<reference evidence="3" key="1">
    <citation type="journal article" date="2023" name="Commun. Biol.">
        <title>Genome analysis of Parmales, the sister group of diatoms, reveals the evolutionary specialization of diatoms from phago-mixotrophs to photoautotrophs.</title>
        <authorList>
            <person name="Ban H."/>
            <person name="Sato S."/>
            <person name="Yoshikawa S."/>
            <person name="Yamada K."/>
            <person name="Nakamura Y."/>
            <person name="Ichinomiya M."/>
            <person name="Sato N."/>
            <person name="Blanc-Mathieu R."/>
            <person name="Endo H."/>
            <person name="Kuwata A."/>
            <person name="Ogata H."/>
        </authorList>
    </citation>
    <scope>NUCLEOTIDE SEQUENCE [LARGE SCALE GENOMIC DNA]</scope>
    <source>
        <strain evidence="3">NIES 3700</strain>
    </source>
</reference>
<feature type="compositionally biased region" description="Basic and acidic residues" evidence="1">
    <location>
        <begin position="10"/>
        <end position="25"/>
    </location>
</feature>
<dbReference type="AlphaFoldDB" id="A0A9W6ZF48"/>
<feature type="region of interest" description="Disordered" evidence="1">
    <location>
        <begin position="1"/>
        <end position="37"/>
    </location>
</feature>
<gene>
    <name evidence="2" type="ORF">TrLO_g9423</name>
</gene>
<sequence length="104" mass="11723">MSKSVANEFIEGHESREMGRTRGLEDEGNEEEEELTEVPLVESLTISTVVSTVPATMDQFMHTPEFRIPFVDFVHVQTLMALRPTTKGWKATAEEVIDELRAVS</sequence>
<evidence type="ECO:0000313" key="2">
    <source>
        <dbReference type="EMBL" id="GMH50167.1"/>
    </source>
</evidence>
<feature type="compositionally biased region" description="Acidic residues" evidence="1">
    <location>
        <begin position="26"/>
        <end position="36"/>
    </location>
</feature>
<protein>
    <submittedName>
        <fullName evidence="2">Uncharacterized protein</fullName>
    </submittedName>
</protein>
<organism evidence="2 3">
    <name type="scientific">Triparma laevis f. longispina</name>
    <dbReference type="NCBI Taxonomy" id="1714387"/>
    <lineage>
        <taxon>Eukaryota</taxon>
        <taxon>Sar</taxon>
        <taxon>Stramenopiles</taxon>
        <taxon>Ochrophyta</taxon>
        <taxon>Bolidophyceae</taxon>
        <taxon>Parmales</taxon>
        <taxon>Triparmaceae</taxon>
        <taxon>Triparma</taxon>
    </lineage>
</organism>
<comment type="caution">
    <text evidence="2">The sequence shown here is derived from an EMBL/GenBank/DDBJ whole genome shotgun (WGS) entry which is preliminary data.</text>
</comment>